<evidence type="ECO:0000256" key="4">
    <source>
        <dbReference type="PROSITE-ProRule" id="PRU00027"/>
    </source>
</evidence>
<dbReference type="Pfam" id="PF02892">
    <property type="entry name" value="zf-BED"/>
    <property type="match status" value="1"/>
</dbReference>
<sequence>FGEIIGESGASNSNATYQIQTVESKVKKGRKKRSCVWDHFTYKTVLDGNEKVVCNYCKNEYFADTKEHGTTSMLTHITKCTKMPYNINIKQSRLAFQPMI</sequence>
<keyword evidence="3" id="KW-0862">Zinc</keyword>
<reference evidence="6" key="1">
    <citation type="journal article" date="2012" name="Nature">
        <title>The tomato genome sequence provides insights into fleshy fruit evolution.</title>
        <authorList>
            <consortium name="Tomato Genome Consortium"/>
        </authorList>
    </citation>
    <scope>NUCLEOTIDE SEQUENCE [LARGE SCALE GENOMIC DNA]</scope>
    <source>
        <strain evidence="6">cv. Heinz 1706</strain>
    </source>
</reference>
<dbReference type="InterPro" id="IPR003656">
    <property type="entry name" value="Znf_BED"/>
</dbReference>
<dbReference type="GO" id="GO:0003677">
    <property type="term" value="F:DNA binding"/>
    <property type="evidence" value="ECO:0007669"/>
    <property type="project" value="InterPro"/>
</dbReference>
<keyword evidence="1" id="KW-0479">Metal-binding</keyword>
<dbReference type="EnsemblPlants" id="Solyc12g062457.1.1">
    <property type="protein sequence ID" value="Solyc12g062457.1.1"/>
    <property type="gene ID" value="Solyc12g062457.1"/>
</dbReference>
<evidence type="ECO:0000256" key="3">
    <source>
        <dbReference type="ARBA" id="ARBA00022833"/>
    </source>
</evidence>
<dbReference type="PROSITE" id="PS50808">
    <property type="entry name" value="ZF_BED"/>
    <property type="match status" value="1"/>
</dbReference>
<dbReference type="Proteomes" id="UP000004994">
    <property type="component" value="Chromosome 12"/>
</dbReference>
<dbReference type="PANTHER" id="PTHR34396:SF29">
    <property type="entry name" value="ZINC FINGER BED DOMAIN-CONTAINING PROTEIN RICESLEEPER 3-LIKE"/>
    <property type="match status" value="1"/>
</dbReference>
<evidence type="ECO:0000313" key="7">
    <source>
        <dbReference type="Proteomes" id="UP000004994"/>
    </source>
</evidence>
<dbReference type="PANTHER" id="PTHR34396">
    <property type="entry name" value="OS03G0264950 PROTEIN-RELATED"/>
    <property type="match status" value="1"/>
</dbReference>
<evidence type="ECO:0000313" key="6">
    <source>
        <dbReference type="EnsemblPlants" id="Solyc12g062457.1.1"/>
    </source>
</evidence>
<feature type="domain" description="BED-type" evidence="5">
    <location>
        <begin position="31"/>
        <end position="87"/>
    </location>
</feature>
<protein>
    <recommendedName>
        <fullName evidence="5">BED-type domain-containing protein</fullName>
    </recommendedName>
</protein>
<evidence type="ECO:0000256" key="1">
    <source>
        <dbReference type="ARBA" id="ARBA00022723"/>
    </source>
</evidence>
<dbReference type="InterPro" id="IPR036236">
    <property type="entry name" value="Znf_C2H2_sf"/>
</dbReference>
<dbReference type="InterPro" id="IPR053031">
    <property type="entry name" value="Cuticle_assoc_protein"/>
</dbReference>
<proteinExistence type="predicted"/>
<evidence type="ECO:0000259" key="5">
    <source>
        <dbReference type="PROSITE" id="PS50808"/>
    </source>
</evidence>
<evidence type="ECO:0000256" key="2">
    <source>
        <dbReference type="ARBA" id="ARBA00022771"/>
    </source>
</evidence>
<dbReference type="InParanoid" id="A0A3Q7JXB5"/>
<dbReference type="Gramene" id="Solyc12g062457.1.1">
    <property type="protein sequence ID" value="Solyc12g062457.1.1"/>
    <property type="gene ID" value="Solyc12g062457.1"/>
</dbReference>
<dbReference type="GO" id="GO:0006357">
    <property type="term" value="P:regulation of transcription by RNA polymerase II"/>
    <property type="evidence" value="ECO:0000318"/>
    <property type="project" value="GO_Central"/>
</dbReference>
<dbReference type="GO" id="GO:0008270">
    <property type="term" value="F:zinc ion binding"/>
    <property type="evidence" value="ECO:0007669"/>
    <property type="project" value="UniProtKB-KW"/>
</dbReference>
<dbReference type="GO" id="GO:0005634">
    <property type="term" value="C:nucleus"/>
    <property type="evidence" value="ECO:0000318"/>
    <property type="project" value="GO_Central"/>
</dbReference>
<keyword evidence="2 4" id="KW-0863">Zinc-finger</keyword>
<reference evidence="6" key="2">
    <citation type="submission" date="2019-01" db="UniProtKB">
        <authorList>
            <consortium name="EnsemblPlants"/>
        </authorList>
    </citation>
    <scope>IDENTIFICATION</scope>
    <source>
        <strain evidence="6">cv. Heinz 1706</strain>
    </source>
</reference>
<keyword evidence="7" id="KW-1185">Reference proteome</keyword>
<organism evidence="6">
    <name type="scientific">Solanum lycopersicum</name>
    <name type="common">Tomato</name>
    <name type="synonym">Lycopersicon esculentum</name>
    <dbReference type="NCBI Taxonomy" id="4081"/>
    <lineage>
        <taxon>Eukaryota</taxon>
        <taxon>Viridiplantae</taxon>
        <taxon>Streptophyta</taxon>
        <taxon>Embryophyta</taxon>
        <taxon>Tracheophyta</taxon>
        <taxon>Spermatophyta</taxon>
        <taxon>Magnoliopsida</taxon>
        <taxon>eudicotyledons</taxon>
        <taxon>Gunneridae</taxon>
        <taxon>Pentapetalae</taxon>
        <taxon>asterids</taxon>
        <taxon>lamiids</taxon>
        <taxon>Solanales</taxon>
        <taxon>Solanaceae</taxon>
        <taxon>Solanoideae</taxon>
        <taxon>Solaneae</taxon>
        <taxon>Solanum</taxon>
        <taxon>Solanum subgen. Lycopersicon</taxon>
    </lineage>
</organism>
<dbReference type="SMART" id="SM00614">
    <property type="entry name" value="ZnF_BED"/>
    <property type="match status" value="1"/>
</dbReference>
<name>A0A3Q7JXB5_SOLLC</name>
<accession>A0A3Q7JXB5</accession>
<dbReference type="SUPFAM" id="SSF57667">
    <property type="entry name" value="beta-beta-alpha zinc fingers"/>
    <property type="match status" value="1"/>
</dbReference>
<dbReference type="AlphaFoldDB" id="A0A3Q7JXB5"/>